<evidence type="ECO:0008006" key="4">
    <source>
        <dbReference type="Google" id="ProtNLM"/>
    </source>
</evidence>
<dbReference type="PATRIC" id="fig|1280949.3.peg.172"/>
<keyword evidence="1" id="KW-1133">Transmembrane helix</keyword>
<feature type="transmembrane region" description="Helical" evidence="1">
    <location>
        <begin position="12"/>
        <end position="32"/>
    </location>
</feature>
<feature type="transmembrane region" description="Helical" evidence="1">
    <location>
        <begin position="375"/>
        <end position="392"/>
    </location>
</feature>
<name>A0A069E8G5_9PROT</name>
<keyword evidence="1" id="KW-0472">Membrane</keyword>
<feature type="transmembrane region" description="Helical" evidence="1">
    <location>
        <begin position="259"/>
        <end position="281"/>
    </location>
</feature>
<feature type="transmembrane region" description="Helical" evidence="1">
    <location>
        <begin position="185"/>
        <end position="215"/>
    </location>
</feature>
<feature type="transmembrane region" description="Helical" evidence="1">
    <location>
        <begin position="103"/>
        <end position="123"/>
    </location>
</feature>
<gene>
    <name evidence="2" type="ORF">HAD_00840</name>
</gene>
<evidence type="ECO:0000256" key="1">
    <source>
        <dbReference type="SAM" id="Phobius"/>
    </source>
</evidence>
<dbReference type="Proteomes" id="UP000027446">
    <property type="component" value="Unassembled WGS sequence"/>
</dbReference>
<feature type="transmembrane region" description="Helical" evidence="1">
    <location>
        <begin position="135"/>
        <end position="153"/>
    </location>
</feature>
<accession>A0A069E8G5</accession>
<dbReference type="RefSeq" id="WP_035568724.1">
    <property type="nucleotide sequence ID" value="NZ_ARYH01000001.1"/>
</dbReference>
<proteinExistence type="predicted"/>
<dbReference type="STRING" id="1280949.HAD_00840"/>
<dbReference type="EMBL" id="ARYH01000001">
    <property type="protein sequence ID" value="KCZ84181.1"/>
    <property type="molecule type" value="Genomic_DNA"/>
</dbReference>
<feature type="transmembrane region" description="Helical" evidence="1">
    <location>
        <begin position="348"/>
        <end position="368"/>
    </location>
</feature>
<evidence type="ECO:0000313" key="3">
    <source>
        <dbReference type="Proteomes" id="UP000027446"/>
    </source>
</evidence>
<dbReference type="OrthoDB" id="1082056at2"/>
<dbReference type="eggNOG" id="COG1287">
    <property type="taxonomic scope" value="Bacteria"/>
</dbReference>
<feature type="transmembrane region" description="Helical" evidence="1">
    <location>
        <begin position="227"/>
        <end position="247"/>
    </location>
</feature>
<sequence length="590" mass="63079">MTSTSSKFGSARLWAGLLAGVIFLSVVVLSVLKQQLGRPGPDGDDIMRLVQVRDLLAGQGWFDLHQYRLGPDGGTLMHWSRIPDIPTLFLTSLFDFFLPSETALAWAITIWPPISLLIVLGGLALAVRNIGDGKLLVFTFIVALFILFGHFRFLSGAIDHHNLQLGFLAVAVGASLDRLVSPRNMILSAVMLALSVAVGIELYPFVAVLCAFHAVDWALRGAEVRNGTLAFGAALAAVIAVCFFGTVPQAAWGQVYCDALSSISFLALAIGGGGLGLCAAFLSGYGRLIRFAGLAAIGAACAGLFLLQGPQCLGSPLDILTPDMRDIWFGSIIEARPMFAQQGGRWPFVAYAMGPSLVGFGVSIAGLLRRRDVRTDLMFALLLALGLVLMLYQTRFYVFGSLLAIIPCAVWARDAYIAGRKEGGRRTGYLLPLALSSPTLWALPVMLVLPSSAPVIGGEQSCLSDETRAALDSVPPGMILSDANTGAALLEMTPHSVMYANYHRDIAGISASLEAFGLPPDKVPALLAENQVDYVLFCPNAGQNSTFQQLQPDGFLARLAAGEVPDWLQPVKPLPEDEASGRFYRVVPEN</sequence>
<reference evidence="2 3" key="1">
    <citation type="journal article" date="2014" name="Antonie Van Leeuwenhoek">
        <title>Hyphomonas beringensis sp. nov. and Hyphomonas chukchiensis sp. nov., isolated from surface seawater of the Bering Sea and Chukchi Sea.</title>
        <authorList>
            <person name="Li C."/>
            <person name="Lai Q."/>
            <person name="Li G."/>
            <person name="Dong C."/>
            <person name="Wang J."/>
            <person name="Liao Y."/>
            <person name="Shao Z."/>
        </authorList>
    </citation>
    <scope>NUCLEOTIDE SEQUENCE [LARGE SCALE GENOMIC DNA]</scope>
    <source>
        <strain evidence="2 3">MHS-3</strain>
    </source>
</reference>
<dbReference type="AlphaFoldDB" id="A0A069E8G5"/>
<keyword evidence="1" id="KW-0812">Transmembrane</keyword>
<feature type="transmembrane region" description="Helical" evidence="1">
    <location>
        <begin position="288"/>
        <end position="307"/>
    </location>
</feature>
<organism evidence="2 3">
    <name type="scientific">Hyphomonas adhaerens MHS-3</name>
    <dbReference type="NCBI Taxonomy" id="1280949"/>
    <lineage>
        <taxon>Bacteria</taxon>
        <taxon>Pseudomonadati</taxon>
        <taxon>Pseudomonadota</taxon>
        <taxon>Alphaproteobacteria</taxon>
        <taxon>Hyphomonadales</taxon>
        <taxon>Hyphomonadaceae</taxon>
        <taxon>Hyphomonas</taxon>
    </lineage>
</organism>
<protein>
    <recommendedName>
        <fullName evidence="4">AcrB/AcrD/AcrF family protein</fullName>
    </recommendedName>
</protein>
<keyword evidence="3" id="KW-1185">Reference proteome</keyword>
<comment type="caution">
    <text evidence="2">The sequence shown here is derived from an EMBL/GenBank/DDBJ whole genome shotgun (WGS) entry which is preliminary data.</text>
</comment>
<evidence type="ECO:0000313" key="2">
    <source>
        <dbReference type="EMBL" id="KCZ84181.1"/>
    </source>
</evidence>